<dbReference type="STRING" id="307507.A0A2V0PLQ3"/>
<dbReference type="PANTHER" id="PTHR35169:SF1">
    <property type="entry name" value="PROLYL 4-HYDROXYLASE ALPHA SUBUNIT FE(2+) 2OG DIOXYGENASE DOMAIN-CONTAINING PROTEIN"/>
    <property type="match status" value="1"/>
</dbReference>
<dbReference type="InParanoid" id="A0A2V0PLQ3"/>
<feature type="region of interest" description="Disordered" evidence="1">
    <location>
        <begin position="449"/>
        <end position="484"/>
    </location>
</feature>
<evidence type="ECO:0008006" key="4">
    <source>
        <dbReference type="Google" id="ProtNLM"/>
    </source>
</evidence>
<dbReference type="Gene3D" id="2.60.120.620">
    <property type="entry name" value="q2cbj1_9rhob like domain"/>
    <property type="match status" value="1"/>
</dbReference>
<proteinExistence type="predicted"/>
<dbReference type="AlphaFoldDB" id="A0A2V0PLQ3"/>
<keyword evidence="3" id="KW-1185">Reference proteome</keyword>
<evidence type="ECO:0000256" key="1">
    <source>
        <dbReference type="SAM" id="MobiDB-lite"/>
    </source>
</evidence>
<feature type="region of interest" description="Disordered" evidence="1">
    <location>
        <begin position="78"/>
        <end position="98"/>
    </location>
</feature>
<protein>
    <recommendedName>
        <fullName evidence="4">Fe2OG dioxygenase domain-containing protein</fullName>
    </recommendedName>
</protein>
<sequence length="505" mass="52626">MKAIERARGGWGQSAAAGVTRWLPAAAASSVVLLSGFSADEVQLLREHVDEILWPPPVQLLRADARLLGTPVGELQQPAAAARASSGSGGDGSGDGDDEAAWMHGRIVYFLGGPAAQQAARLNSAMVEGLGLAPAIVAAAQEGHAALPLGDALARVREAHARHWELVRPVATRLADGSAPPPLPEPPVVAMNVSIDRGVVPTSRGGLRVDESSAVVIDGLLTEDERAQLLAWLTAPAHPPAQPPPADKWERACVDRAGDAATWGLRDAALRELREAPVAAAVALQARLAALYPEFVVAHMPAEALLEDDDGQPLSTHVANAVTYGDPCAWHVDADPSHLPPGAPYIEHAGYHYNREPGRPLFVTVLAYLNEEWPEEWHAETLFADPETGTGVFVQPRPGRVVIMDQDMPHRISSPARDAEGPRYSLVWKLLLWPRQRGGGAPAALDGGGGCDEGGAAAGEPAVSGIARPEWGPPQRIGSAAPGGGRVAVAFPPAAAASGGGGPLE</sequence>
<dbReference type="OrthoDB" id="5952526at2759"/>
<accession>A0A2V0PLQ3</accession>
<organism evidence="2 3">
    <name type="scientific">Raphidocelis subcapitata</name>
    <dbReference type="NCBI Taxonomy" id="307507"/>
    <lineage>
        <taxon>Eukaryota</taxon>
        <taxon>Viridiplantae</taxon>
        <taxon>Chlorophyta</taxon>
        <taxon>core chlorophytes</taxon>
        <taxon>Chlorophyceae</taxon>
        <taxon>CS clade</taxon>
        <taxon>Sphaeropleales</taxon>
        <taxon>Selenastraceae</taxon>
        <taxon>Raphidocelis</taxon>
    </lineage>
</organism>
<reference evidence="2 3" key="1">
    <citation type="journal article" date="2018" name="Sci. Rep.">
        <title>Raphidocelis subcapitata (=Pseudokirchneriella subcapitata) provides an insight into genome evolution and environmental adaptations in the Sphaeropleales.</title>
        <authorList>
            <person name="Suzuki S."/>
            <person name="Yamaguchi H."/>
            <person name="Nakajima N."/>
            <person name="Kawachi M."/>
        </authorList>
    </citation>
    <scope>NUCLEOTIDE SEQUENCE [LARGE SCALE GENOMIC DNA]</scope>
    <source>
        <strain evidence="2 3">NIES-35</strain>
    </source>
</reference>
<comment type="caution">
    <text evidence="2">The sequence shown here is derived from an EMBL/GenBank/DDBJ whole genome shotgun (WGS) entry which is preliminary data.</text>
</comment>
<evidence type="ECO:0000313" key="2">
    <source>
        <dbReference type="EMBL" id="GBG00480.1"/>
    </source>
</evidence>
<gene>
    <name evidence="2" type="ORF">Rsub_13237</name>
</gene>
<name>A0A2V0PLQ3_9CHLO</name>
<evidence type="ECO:0000313" key="3">
    <source>
        <dbReference type="Proteomes" id="UP000247498"/>
    </source>
</evidence>
<dbReference type="EMBL" id="BDRX01000231">
    <property type="protein sequence ID" value="GBG00480.1"/>
    <property type="molecule type" value="Genomic_DNA"/>
</dbReference>
<dbReference type="PANTHER" id="PTHR35169">
    <property type="entry name" value="FE2OG DIOXYGENASE DOMAIN-CONTAINING PROTEIN"/>
    <property type="match status" value="1"/>
</dbReference>
<dbReference type="Proteomes" id="UP000247498">
    <property type="component" value="Unassembled WGS sequence"/>
</dbReference>